<dbReference type="KEGG" id="csx:CSING_09710"/>
<feature type="region of interest" description="Disordered" evidence="1">
    <location>
        <begin position="1"/>
        <end position="20"/>
    </location>
</feature>
<name>A0A0B6ESG6_9CORY</name>
<dbReference type="AlphaFoldDB" id="A0A0B6ESG6"/>
<dbReference type="RefSeq" id="WP_042531761.1">
    <property type="nucleotide sequence ID" value="NZ_CP010827.1"/>
</dbReference>
<dbReference type="OrthoDB" id="4808431at2"/>
<dbReference type="NCBIfam" id="TIGR02548">
    <property type="entry name" value="casB_cse2"/>
    <property type="match status" value="1"/>
</dbReference>
<gene>
    <name evidence="2" type="ORF">CSING_09710</name>
</gene>
<evidence type="ECO:0000313" key="2">
    <source>
        <dbReference type="EMBL" id="AJI79457.1"/>
    </source>
</evidence>
<dbReference type="CDD" id="cd09731">
    <property type="entry name" value="Cse2_I-E"/>
    <property type="match status" value="1"/>
</dbReference>
<dbReference type="EMBL" id="CP010827">
    <property type="protein sequence ID" value="AJI79457.1"/>
    <property type="molecule type" value="Genomic_DNA"/>
</dbReference>
<dbReference type="HOGENOM" id="CLU_081588_0_0_11"/>
<dbReference type="STRING" id="161899.CSING_09710"/>
<sequence length="222" mass="24269">MTKTPPSADTPTTQTRPTLRPAVARTANELQFAILHSPNHAKSAQARATLATLRKYASVPLKDQPLALEEVLLILQPSLSDNELGKSNAPSPSEAAAFNALVMFGIHMQSATTDAHVEGQSFARACGRFFAQSESQSTKPRFDAMLVSRDEASRLIHIRSLITLLRGAKIGFDYGQFAQDLRTLNVRTSTQAEQNRRQGVLLRWGRDFATGAFSKSTQSTKS</sequence>
<dbReference type="Pfam" id="PF09485">
    <property type="entry name" value="CRISPR_Cse2"/>
    <property type="match status" value="1"/>
</dbReference>
<evidence type="ECO:0000256" key="1">
    <source>
        <dbReference type="SAM" id="MobiDB-lite"/>
    </source>
</evidence>
<proteinExistence type="predicted"/>
<reference evidence="2 3" key="1">
    <citation type="journal article" date="2015" name="Genome Announc.">
        <title>Complete Genome Sequence and Annotation of Corynebacterium singulare DSM 44357, Isolated from a Human Semen Specimen.</title>
        <authorList>
            <person name="Merten M."/>
            <person name="Brinkrolf K."/>
            <person name="Albersmeier A."/>
            <person name="Kutter Y."/>
            <person name="Ruckert C."/>
            <person name="Tauch A."/>
        </authorList>
    </citation>
    <scope>NUCLEOTIDE SEQUENCE [LARGE SCALE GENOMIC DNA]</scope>
    <source>
        <strain evidence="2">IBS B52218</strain>
    </source>
</reference>
<dbReference type="Proteomes" id="UP000031890">
    <property type="component" value="Chromosome"/>
</dbReference>
<dbReference type="InterPro" id="IPR013382">
    <property type="entry name" value="CRISPR-assoc_prot_Cse2"/>
</dbReference>
<feature type="compositionally biased region" description="Low complexity" evidence="1">
    <location>
        <begin position="10"/>
        <end position="20"/>
    </location>
</feature>
<evidence type="ECO:0000313" key="3">
    <source>
        <dbReference type="Proteomes" id="UP000031890"/>
    </source>
</evidence>
<dbReference type="Gene3D" id="1.10.520.40">
    <property type="entry name" value="CRISPR-associated protein Cse2"/>
    <property type="match status" value="1"/>
</dbReference>
<accession>A0A0B6ESG6</accession>
<dbReference type="InterPro" id="IPR038287">
    <property type="entry name" value="Cse2_sf"/>
</dbReference>
<organism evidence="2 3">
    <name type="scientific">Corynebacterium singulare</name>
    <dbReference type="NCBI Taxonomy" id="161899"/>
    <lineage>
        <taxon>Bacteria</taxon>
        <taxon>Bacillati</taxon>
        <taxon>Actinomycetota</taxon>
        <taxon>Actinomycetes</taxon>
        <taxon>Mycobacteriales</taxon>
        <taxon>Corynebacteriaceae</taxon>
        <taxon>Corynebacterium</taxon>
    </lineage>
</organism>
<protein>
    <submittedName>
        <fullName evidence="2">CRISPR type I-E-associated protein CasB/Cse2</fullName>
    </submittedName>
</protein>